<dbReference type="InterPro" id="IPR038765">
    <property type="entry name" value="Papain-like_cys_pep_sf"/>
</dbReference>
<dbReference type="PROSITE" id="PS50235">
    <property type="entry name" value="USP_3"/>
    <property type="match status" value="1"/>
</dbReference>
<keyword evidence="6" id="KW-0378">Hydrolase</keyword>
<gene>
    <name evidence="10" type="ORF">Vafri_19014</name>
</gene>
<dbReference type="SUPFAM" id="SSF54001">
    <property type="entry name" value="Cysteine proteinases"/>
    <property type="match status" value="1"/>
</dbReference>
<dbReference type="GO" id="GO:0005634">
    <property type="term" value="C:nucleus"/>
    <property type="evidence" value="ECO:0007669"/>
    <property type="project" value="TreeGrafter"/>
</dbReference>
<evidence type="ECO:0000256" key="1">
    <source>
        <dbReference type="ARBA" id="ARBA00000707"/>
    </source>
</evidence>
<accession>A0A8J4FCH9</accession>
<dbReference type="AlphaFoldDB" id="A0A8J4FCH9"/>
<feature type="region of interest" description="Disordered" evidence="8">
    <location>
        <begin position="436"/>
        <end position="516"/>
    </location>
</feature>
<comment type="similarity">
    <text evidence="2">Belongs to the peptidase C19 family.</text>
</comment>
<dbReference type="EC" id="3.4.19.12" evidence="3"/>
<evidence type="ECO:0000259" key="9">
    <source>
        <dbReference type="PROSITE" id="PS50235"/>
    </source>
</evidence>
<feature type="domain" description="USP" evidence="9">
    <location>
        <begin position="52"/>
        <end position="364"/>
    </location>
</feature>
<sequence>MHSLLTKASSWREDQDGERSCGFVMTNQIVKLPFYYRGRLARPDGCGRLLGHSFLNYSHPGFMQSVVQCLAHIPPFVEACLDDCHSAQCQHMFSYPPLGIKAARGCKRCGIECQIAVECRAFGISTGLSRDLIHTSNPWFAEIRHLSWMQCDSAGALALVLQAVEKDENAGAPQGYRSLVGHFFNGVCQSRVTCTECGSFSDTREPFKVLPLDIKAASTVPEAMEHFFRKIRLTEAYKCTCGACKKRVDAEEQLKLLEAPNILILQIKRFDFNGRKNTKIIEFNLDLDLAPYMAQNIGASQDTRYTLSGVLSAPHSDIQSIDHHSACVRSLDGDWRVMARKEVIKVTKEQLKQREAYFLFYVQDGAKPPPRSPRPAEPILSGDCMPLSQRRPSMRAMAQQATTVLSPPLWGGAASISPLLQQSPAAATPPSPLEHLVMAAVPPPSPLQQSPAAATPPSPLEHPVMAAVPPPSPLQQSPAAATPPSPLEHPVMAAVPPPSPLQQSPAAATPPSPLEHPVMAAVPPPSPLQQIMAEMSSLPQRSVVLEKSIEVQLSFHPGHEEADGDSTSTAGSCSTRPHVRRLRPIGEIRVDIRRVLKEVREQRAKGMAGAVASTTSAAAGCDSGCGDLVHPAADATASHKRKFEESDSGNGATGVLGRLVKISRLERVTTKWALPPRGADYRTCKNGDIV</sequence>
<proteinExistence type="inferred from homology"/>
<evidence type="ECO:0000256" key="5">
    <source>
        <dbReference type="ARBA" id="ARBA00022786"/>
    </source>
</evidence>
<evidence type="ECO:0000256" key="6">
    <source>
        <dbReference type="ARBA" id="ARBA00022801"/>
    </source>
</evidence>
<keyword evidence="7" id="KW-0788">Thiol protease</keyword>
<dbReference type="Pfam" id="PF00443">
    <property type="entry name" value="UCH"/>
    <property type="match status" value="1"/>
</dbReference>
<keyword evidence="5" id="KW-0833">Ubl conjugation pathway</keyword>
<dbReference type="EMBL" id="BNCO01000075">
    <property type="protein sequence ID" value="GIL65343.1"/>
    <property type="molecule type" value="Genomic_DNA"/>
</dbReference>
<feature type="region of interest" description="Disordered" evidence="8">
    <location>
        <begin position="557"/>
        <end position="578"/>
    </location>
</feature>
<evidence type="ECO:0000256" key="4">
    <source>
        <dbReference type="ARBA" id="ARBA00022670"/>
    </source>
</evidence>
<dbReference type="GO" id="GO:0016579">
    <property type="term" value="P:protein deubiquitination"/>
    <property type="evidence" value="ECO:0007669"/>
    <property type="project" value="InterPro"/>
</dbReference>
<keyword evidence="11" id="KW-1185">Reference proteome</keyword>
<dbReference type="InterPro" id="IPR028889">
    <property type="entry name" value="USP"/>
</dbReference>
<evidence type="ECO:0000256" key="8">
    <source>
        <dbReference type="SAM" id="MobiDB-lite"/>
    </source>
</evidence>
<dbReference type="GO" id="GO:0004843">
    <property type="term" value="F:cysteine-type deubiquitinase activity"/>
    <property type="evidence" value="ECO:0007669"/>
    <property type="project" value="UniProtKB-EC"/>
</dbReference>
<dbReference type="GO" id="GO:0005829">
    <property type="term" value="C:cytosol"/>
    <property type="evidence" value="ECO:0007669"/>
    <property type="project" value="TreeGrafter"/>
</dbReference>
<dbReference type="GO" id="GO:0006508">
    <property type="term" value="P:proteolysis"/>
    <property type="evidence" value="ECO:0007669"/>
    <property type="project" value="UniProtKB-KW"/>
</dbReference>
<evidence type="ECO:0000256" key="3">
    <source>
        <dbReference type="ARBA" id="ARBA00012759"/>
    </source>
</evidence>
<evidence type="ECO:0000256" key="2">
    <source>
        <dbReference type="ARBA" id="ARBA00009085"/>
    </source>
</evidence>
<comment type="caution">
    <text evidence="10">The sequence shown here is derived from an EMBL/GenBank/DDBJ whole genome shotgun (WGS) entry which is preliminary data.</text>
</comment>
<keyword evidence="4" id="KW-0645">Protease</keyword>
<dbReference type="InterPro" id="IPR001394">
    <property type="entry name" value="Peptidase_C19_UCH"/>
</dbReference>
<reference evidence="10" key="1">
    <citation type="journal article" date="2021" name="Proc. Natl. Acad. Sci. U.S.A.">
        <title>Three genomes in the algal genus Volvox reveal the fate of a haploid sex-determining region after a transition to homothallism.</title>
        <authorList>
            <person name="Yamamoto K."/>
            <person name="Hamaji T."/>
            <person name="Kawai-Toyooka H."/>
            <person name="Matsuzaki R."/>
            <person name="Takahashi F."/>
            <person name="Nishimura Y."/>
            <person name="Kawachi M."/>
            <person name="Noguchi H."/>
            <person name="Minakuchi Y."/>
            <person name="Umen J.G."/>
            <person name="Toyoda A."/>
            <person name="Nozaki H."/>
        </authorList>
    </citation>
    <scope>NUCLEOTIDE SEQUENCE</scope>
    <source>
        <strain evidence="10">NIES-3780</strain>
    </source>
</reference>
<evidence type="ECO:0000313" key="10">
    <source>
        <dbReference type="EMBL" id="GIL65343.1"/>
    </source>
</evidence>
<evidence type="ECO:0000256" key="7">
    <source>
        <dbReference type="ARBA" id="ARBA00022807"/>
    </source>
</evidence>
<evidence type="ECO:0000313" key="11">
    <source>
        <dbReference type="Proteomes" id="UP000747399"/>
    </source>
</evidence>
<dbReference type="Gene3D" id="3.90.70.10">
    <property type="entry name" value="Cysteine proteinases"/>
    <property type="match status" value="1"/>
</dbReference>
<comment type="catalytic activity">
    <reaction evidence="1">
        <text>Thiol-dependent hydrolysis of ester, thioester, amide, peptide and isopeptide bonds formed by the C-terminal Gly of ubiquitin (a 76-residue protein attached to proteins as an intracellular targeting signal).</text>
        <dbReference type="EC" id="3.4.19.12"/>
    </reaction>
</comment>
<protein>
    <recommendedName>
        <fullName evidence="3">ubiquitinyl hydrolase 1</fullName>
        <ecNumber evidence="3">3.4.19.12</ecNumber>
    </recommendedName>
</protein>
<feature type="compositionally biased region" description="Polar residues" evidence="8">
    <location>
        <begin position="565"/>
        <end position="575"/>
    </location>
</feature>
<dbReference type="InterPro" id="IPR050164">
    <property type="entry name" value="Peptidase_C19"/>
</dbReference>
<dbReference type="PANTHER" id="PTHR24006">
    <property type="entry name" value="UBIQUITIN CARBOXYL-TERMINAL HYDROLASE"/>
    <property type="match status" value="1"/>
</dbReference>
<name>A0A8J4FCH9_9CHLO</name>
<dbReference type="Proteomes" id="UP000747399">
    <property type="component" value="Unassembled WGS sequence"/>
</dbReference>
<dbReference type="PANTHER" id="PTHR24006:SF758">
    <property type="entry name" value="UBIQUITIN CARBOXYL-TERMINAL HYDROLASE 36"/>
    <property type="match status" value="1"/>
</dbReference>
<organism evidence="10 11">
    <name type="scientific">Volvox africanus</name>
    <dbReference type="NCBI Taxonomy" id="51714"/>
    <lineage>
        <taxon>Eukaryota</taxon>
        <taxon>Viridiplantae</taxon>
        <taxon>Chlorophyta</taxon>
        <taxon>core chlorophytes</taxon>
        <taxon>Chlorophyceae</taxon>
        <taxon>CS clade</taxon>
        <taxon>Chlamydomonadales</taxon>
        <taxon>Volvocaceae</taxon>
        <taxon>Volvox</taxon>
    </lineage>
</organism>